<dbReference type="InterPro" id="IPR006143">
    <property type="entry name" value="RND_pump_MFP"/>
</dbReference>
<dbReference type="Proteomes" id="UP000076959">
    <property type="component" value="Unassembled WGS sequence"/>
</dbReference>
<dbReference type="PANTHER" id="PTHR30469">
    <property type="entry name" value="MULTIDRUG RESISTANCE PROTEIN MDTA"/>
    <property type="match status" value="1"/>
</dbReference>
<organism evidence="3 4">
    <name type="scientific">Bradyrhizobium centrolobii</name>
    <dbReference type="NCBI Taxonomy" id="1505087"/>
    <lineage>
        <taxon>Bacteria</taxon>
        <taxon>Pseudomonadati</taxon>
        <taxon>Pseudomonadota</taxon>
        <taxon>Alphaproteobacteria</taxon>
        <taxon>Hyphomicrobiales</taxon>
        <taxon>Nitrobacteraceae</taxon>
        <taxon>Bradyrhizobium</taxon>
    </lineage>
</organism>
<accession>A0A176YL52</accession>
<dbReference type="InterPro" id="IPR058625">
    <property type="entry name" value="MdtA-like_BSH"/>
</dbReference>
<dbReference type="Gene3D" id="2.40.50.100">
    <property type="match status" value="1"/>
</dbReference>
<feature type="domain" description="Multidrug resistance protein MdtA-like barrel-sandwich hybrid" evidence="2">
    <location>
        <begin position="60"/>
        <end position="194"/>
    </location>
</feature>
<keyword evidence="4" id="KW-1185">Reference proteome</keyword>
<dbReference type="GO" id="GO:1990281">
    <property type="term" value="C:efflux pump complex"/>
    <property type="evidence" value="ECO:0007669"/>
    <property type="project" value="TreeGrafter"/>
</dbReference>
<dbReference type="OrthoDB" id="9763546at2"/>
<proteinExistence type="inferred from homology"/>
<dbReference type="Gene3D" id="1.10.287.470">
    <property type="entry name" value="Helix hairpin bin"/>
    <property type="match status" value="1"/>
</dbReference>
<dbReference type="AlphaFoldDB" id="A0A176YL52"/>
<gene>
    <name evidence="3" type="ORF">AYJ54_16700</name>
</gene>
<reference evidence="3 4" key="1">
    <citation type="submission" date="2016-03" db="EMBL/GenBank/DDBJ databases">
        <title>Draft Genome Sequence of the Strain BR 10245 (Bradyrhizobium sp.) isolated from nodules of Centrolobium paraense.</title>
        <authorList>
            <person name="Simoes-Araujo J.L.Sr."/>
            <person name="Barauna A.C."/>
            <person name="Silva K."/>
            <person name="Zilli J.E."/>
        </authorList>
    </citation>
    <scope>NUCLEOTIDE SEQUENCE [LARGE SCALE GENOMIC DNA]</scope>
    <source>
        <strain evidence="3 4">BR 10245</strain>
    </source>
</reference>
<evidence type="ECO:0000259" key="2">
    <source>
        <dbReference type="Pfam" id="PF25917"/>
    </source>
</evidence>
<dbReference type="SUPFAM" id="SSF111369">
    <property type="entry name" value="HlyD-like secretion proteins"/>
    <property type="match status" value="1"/>
</dbReference>
<dbReference type="STRING" id="1505087.AYJ54_16700"/>
<evidence type="ECO:0000313" key="3">
    <source>
        <dbReference type="EMBL" id="OAF07745.1"/>
    </source>
</evidence>
<sequence>MTRRMLLPLLAVVGLGLAIAAVMLGERTPRGASTVVNPAVSPFATSVAGAGIVEASSENIAIGTPVSGIVTAIAVKWGDRVKSGDVLFKIDDRDVQGQLLVARAKVREGEATLAKARNLLEVGEGLTRGSSISAVDLANRRFDVGIDDAILASANAQVEQLKVEIERRIIRAPLAGRILQIKIHPGEYAQSGVVNPPLMLLGDDTRLHVRVDVNENDAWRVKPTAAAVAYVPGNPDLKVQLRFERIEPYAVPKVSLTGESTERTDTRVLQVIYSFERGELPIYIGQRMNVYIDAPAAAVEASPGRTTAAKPREASR</sequence>
<dbReference type="Pfam" id="PF25917">
    <property type="entry name" value="BSH_RND"/>
    <property type="match status" value="1"/>
</dbReference>
<evidence type="ECO:0000313" key="4">
    <source>
        <dbReference type="Proteomes" id="UP000076959"/>
    </source>
</evidence>
<dbReference type="Gene3D" id="2.40.30.170">
    <property type="match status" value="1"/>
</dbReference>
<protein>
    <submittedName>
        <fullName evidence="3">Secretion protein HlyD</fullName>
    </submittedName>
</protein>
<dbReference type="GO" id="GO:0015562">
    <property type="term" value="F:efflux transmembrane transporter activity"/>
    <property type="evidence" value="ECO:0007669"/>
    <property type="project" value="TreeGrafter"/>
</dbReference>
<dbReference type="NCBIfam" id="TIGR01730">
    <property type="entry name" value="RND_mfp"/>
    <property type="match status" value="1"/>
</dbReference>
<dbReference type="PANTHER" id="PTHR30469:SF15">
    <property type="entry name" value="HLYD FAMILY OF SECRETION PROTEINS"/>
    <property type="match status" value="1"/>
</dbReference>
<dbReference type="EMBL" id="LUUB01000065">
    <property type="protein sequence ID" value="OAF07745.1"/>
    <property type="molecule type" value="Genomic_DNA"/>
</dbReference>
<comment type="caution">
    <text evidence="3">The sequence shown here is derived from an EMBL/GenBank/DDBJ whole genome shotgun (WGS) entry which is preliminary data.</text>
</comment>
<name>A0A176YL52_9BRAD</name>
<comment type="similarity">
    <text evidence="1">Belongs to the membrane fusion protein (MFP) (TC 8.A.1) family.</text>
</comment>
<evidence type="ECO:0000256" key="1">
    <source>
        <dbReference type="ARBA" id="ARBA00009477"/>
    </source>
</evidence>